<dbReference type="GeneID" id="73468346"/>
<gene>
    <name evidence="3" type="ORF">J8A68_001545</name>
</gene>
<dbReference type="Pfam" id="PF04194">
    <property type="entry name" value="PDCD2_C"/>
    <property type="match status" value="1"/>
</dbReference>
<evidence type="ECO:0000313" key="3">
    <source>
        <dbReference type="EMBL" id="KAG7664907.1"/>
    </source>
</evidence>
<feature type="compositionally biased region" description="Low complexity" evidence="1">
    <location>
        <begin position="284"/>
        <end position="298"/>
    </location>
</feature>
<reference evidence="3 4" key="1">
    <citation type="journal article" date="2021" name="DNA Res.">
        <title>Genome analysis of Candida subhashii reveals its hybrid nature and dual mitochondrial genome conformations.</title>
        <authorList>
            <person name="Mixao V."/>
            <person name="Hegedusova E."/>
            <person name="Saus E."/>
            <person name="Pryszcz L.P."/>
            <person name="Cillingova A."/>
            <person name="Nosek J."/>
            <person name="Gabaldon T."/>
        </authorList>
    </citation>
    <scope>NUCLEOTIDE SEQUENCE [LARGE SCALE GENOMIC DNA]</scope>
    <source>
        <strain evidence="3 4">CBS 10753</strain>
    </source>
</reference>
<dbReference type="OrthoDB" id="443682at2759"/>
<feature type="compositionally biased region" description="Basic and acidic residues" evidence="1">
    <location>
        <begin position="207"/>
        <end position="219"/>
    </location>
</feature>
<name>A0A8J5URT7_9ASCO</name>
<evidence type="ECO:0000259" key="2">
    <source>
        <dbReference type="Pfam" id="PF04194"/>
    </source>
</evidence>
<keyword evidence="4" id="KW-1185">Reference proteome</keyword>
<comment type="caution">
    <text evidence="3">The sequence shown here is derived from an EMBL/GenBank/DDBJ whole genome shotgun (WGS) entry which is preliminary data.</text>
</comment>
<dbReference type="PANTHER" id="PTHR47524:SF1">
    <property type="entry name" value="20S RRNA ACCUMULATION PROTEIN 4"/>
    <property type="match status" value="1"/>
</dbReference>
<sequence>MSSHDEYSSDEEELFDESQKSDVFLGFVDAPIVSNQEGPEDNDLPTIEDTFIGGQPIWLNPNSTPKESSLTCDNCQKKMALLLQAFAPMDGKLYDRVIYVFGCKNTAQCSKKKGSIKAIRGIIKDQETINKIKQETEEAAKKDLDEKLKLDNQKKLQIELTKDLFKKSDDKPSENPFGGSNPFDTKSSNPFSSGGGSNPFEANPFGKSKEETTSTKKPESYASVASKNVPKTKPTKKTLSSNLPEYNGSFVYVDTEKFKKIDNDPELEKYKHLIDMDVEKDNEGSSSNKGNRRGSSSSAVLDPQRTKIYNMLDDKYFEAFANTVKHNPGQVLRYNLGGKPLLYNGRDEIAKKFLSKPVNIPRPGFNPSSERQFELQLMPKAIIDLEQINDNDIQIADILNGMSWGTIIVCTDVEDYMPEEEFDENNVAYIEEWCGVQWEESV</sequence>
<accession>A0A8J5URT7</accession>
<evidence type="ECO:0000256" key="1">
    <source>
        <dbReference type="SAM" id="MobiDB-lite"/>
    </source>
</evidence>
<evidence type="ECO:0000313" key="4">
    <source>
        <dbReference type="Proteomes" id="UP000694255"/>
    </source>
</evidence>
<dbReference type="RefSeq" id="XP_049265139.1">
    <property type="nucleotide sequence ID" value="XM_049405208.1"/>
</dbReference>
<dbReference type="GO" id="GO:0005737">
    <property type="term" value="C:cytoplasm"/>
    <property type="evidence" value="ECO:0007669"/>
    <property type="project" value="InterPro"/>
</dbReference>
<dbReference type="GO" id="GO:0030490">
    <property type="term" value="P:maturation of SSU-rRNA"/>
    <property type="evidence" value="ECO:0007669"/>
    <property type="project" value="TreeGrafter"/>
</dbReference>
<protein>
    <recommendedName>
        <fullName evidence="2">Programmed cell death protein 2 C-terminal domain-containing protein</fullName>
    </recommendedName>
</protein>
<organism evidence="3 4">
    <name type="scientific">[Candida] subhashii</name>
    <dbReference type="NCBI Taxonomy" id="561895"/>
    <lineage>
        <taxon>Eukaryota</taxon>
        <taxon>Fungi</taxon>
        <taxon>Dikarya</taxon>
        <taxon>Ascomycota</taxon>
        <taxon>Saccharomycotina</taxon>
        <taxon>Pichiomycetes</taxon>
        <taxon>Debaryomycetaceae</taxon>
        <taxon>Spathaspora</taxon>
    </lineage>
</organism>
<proteinExistence type="predicted"/>
<dbReference type="PANTHER" id="PTHR47524">
    <property type="entry name" value="20S RRNA ACCUMULATION PROTEIN 4"/>
    <property type="match status" value="1"/>
</dbReference>
<dbReference type="EMBL" id="JAGSYN010000058">
    <property type="protein sequence ID" value="KAG7664907.1"/>
    <property type="molecule type" value="Genomic_DNA"/>
</dbReference>
<feature type="domain" description="Programmed cell death protein 2 C-terminal" evidence="2">
    <location>
        <begin position="314"/>
        <end position="438"/>
    </location>
</feature>
<dbReference type="AlphaFoldDB" id="A0A8J5URT7"/>
<dbReference type="Proteomes" id="UP000694255">
    <property type="component" value="Unassembled WGS sequence"/>
</dbReference>
<feature type="region of interest" description="Disordered" evidence="1">
    <location>
        <begin position="167"/>
        <end position="241"/>
    </location>
</feature>
<dbReference type="InterPro" id="IPR007320">
    <property type="entry name" value="PDCD2_C"/>
</dbReference>
<feature type="region of interest" description="Disordered" evidence="1">
    <location>
        <begin position="278"/>
        <end position="302"/>
    </location>
</feature>